<feature type="compositionally biased region" description="Basic and acidic residues" evidence="1">
    <location>
        <begin position="580"/>
        <end position="593"/>
    </location>
</feature>
<evidence type="ECO:0000313" key="4">
    <source>
        <dbReference type="Proteomes" id="UP000265515"/>
    </source>
</evidence>
<proteinExistence type="predicted"/>
<evidence type="ECO:0000259" key="2">
    <source>
        <dbReference type="Pfam" id="PF04937"/>
    </source>
</evidence>
<name>A0A388LPU2_CHABU</name>
<protein>
    <recommendedName>
        <fullName evidence="2">DUF659 domain-containing protein</fullName>
    </recommendedName>
</protein>
<dbReference type="SUPFAM" id="SSF53098">
    <property type="entry name" value="Ribonuclease H-like"/>
    <property type="match status" value="1"/>
</dbReference>
<feature type="compositionally biased region" description="Acidic residues" evidence="1">
    <location>
        <begin position="594"/>
        <end position="607"/>
    </location>
</feature>
<dbReference type="InterPro" id="IPR012337">
    <property type="entry name" value="RNaseH-like_sf"/>
</dbReference>
<reference evidence="3 4" key="1">
    <citation type="journal article" date="2018" name="Cell">
        <title>The Chara Genome: Secondary Complexity and Implications for Plant Terrestrialization.</title>
        <authorList>
            <person name="Nishiyama T."/>
            <person name="Sakayama H."/>
            <person name="Vries J.D."/>
            <person name="Buschmann H."/>
            <person name="Saint-Marcoux D."/>
            <person name="Ullrich K.K."/>
            <person name="Haas F.B."/>
            <person name="Vanderstraeten L."/>
            <person name="Becker D."/>
            <person name="Lang D."/>
            <person name="Vosolsobe S."/>
            <person name="Rombauts S."/>
            <person name="Wilhelmsson P.K.I."/>
            <person name="Janitza P."/>
            <person name="Kern R."/>
            <person name="Heyl A."/>
            <person name="Rumpler F."/>
            <person name="Villalobos L.I.A.C."/>
            <person name="Clay J.M."/>
            <person name="Skokan R."/>
            <person name="Toyoda A."/>
            <person name="Suzuki Y."/>
            <person name="Kagoshima H."/>
            <person name="Schijlen E."/>
            <person name="Tajeshwar N."/>
            <person name="Catarino B."/>
            <person name="Hetherington A.J."/>
            <person name="Saltykova A."/>
            <person name="Bonnot C."/>
            <person name="Breuninger H."/>
            <person name="Symeonidi A."/>
            <person name="Radhakrishnan G.V."/>
            <person name="Van Nieuwerburgh F."/>
            <person name="Deforce D."/>
            <person name="Chang C."/>
            <person name="Karol K.G."/>
            <person name="Hedrich R."/>
            <person name="Ulvskov P."/>
            <person name="Glockner G."/>
            <person name="Delwiche C.F."/>
            <person name="Petrasek J."/>
            <person name="Van de Peer Y."/>
            <person name="Friml J."/>
            <person name="Beilby M."/>
            <person name="Dolan L."/>
            <person name="Kohara Y."/>
            <person name="Sugano S."/>
            <person name="Fujiyama A."/>
            <person name="Delaux P.-M."/>
            <person name="Quint M."/>
            <person name="TheiBen G."/>
            <person name="Hagemann M."/>
            <person name="Harholt J."/>
            <person name="Dunand C."/>
            <person name="Zachgo S."/>
            <person name="Langdale J."/>
            <person name="Maumus F."/>
            <person name="Straeten D.V.D."/>
            <person name="Gould S.B."/>
            <person name="Rensing S.A."/>
        </authorList>
    </citation>
    <scope>NUCLEOTIDE SEQUENCE [LARGE SCALE GENOMIC DNA]</scope>
    <source>
        <strain evidence="3 4">S276</strain>
    </source>
</reference>
<dbReference type="PANTHER" id="PTHR32166:SF123">
    <property type="entry name" value="BED-TYPE DOMAIN-CONTAINING PROTEIN"/>
    <property type="match status" value="1"/>
</dbReference>
<dbReference type="Proteomes" id="UP000265515">
    <property type="component" value="Unassembled WGS sequence"/>
</dbReference>
<evidence type="ECO:0000313" key="3">
    <source>
        <dbReference type="EMBL" id="GBG84279.1"/>
    </source>
</evidence>
<dbReference type="Gramene" id="GBG84279">
    <property type="protein sequence ID" value="GBG84279"/>
    <property type="gene ID" value="CBR_g38250"/>
</dbReference>
<dbReference type="InterPro" id="IPR007021">
    <property type="entry name" value="DUF659"/>
</dbReference>
<dbReference type="AlphaFoldDB" id="A0A388LPU2"/>
<organism evidence="3 4">
    <name type="scientific">Chara braunii</name>
    <name type="common">Braun's stonewort</name>
    <dbReference type="NCBI Taxonomy" id="69332"/>
    <lineage>
        <taxon>Eukaryota</taxon>
        <taxon>Viridiplantae</taxon>
        <taxon>Streptophyta</taxon>
        <taxon>Charophyceae</taxon>
        <taxon>Charales</taxon>
        <taxon>Characeae</taxon>
        <taxon>Chara</taxon>
    </lineage>
</organism>
<gene>
    <name evidence="3" type="ORF">CBR_g38250</name>
</gene>
<feature type="domain" description="DUF659" evidence="2">
    <location>
        <begin position="13"/>
        <end position="165"/>
    </location>
</feature>
<dbReference type="EMBL" id="BFEA01000470">
    <property type="protein sequence ID" value="GBG84279.1"/>
    <property type="molecule type" value="Genomic_DNA"/>
</dbReference>
<dbReference type="PANTHER" id="PTHR32166">
    <property type="entry name" value="OSJNBA0013A04.12 PROTEIN"/>
    <property type="match status" value="1"/>
</dbReference>
<keyword evidence="4" id="KW-1185">Reference proteome</keyword>
<dbReference type="Pfam" id="PF04937">
    <property type="entry name" value="DUF659"/>
    <property type="match status" value="1"/>
</dbReference>
<feature type="region of interest" description="Disordered" evidence="1">
    <location>
        <begin position="564"/>
        <end position="633"/>
    </location>
</feature>
<sequence length="849" mass="92927">MPRGVKPALPQFRRIAGIGIQEERLHIADKLRDIHGQMEHTRATILTDGRKSLNSEPIVNFLAVGQSGAFLYTTVRREGVDVETADVVLRRWKVFEDFGAKKINVICTDSASFYVTADRALRDDPDPDICRIPWLPCSVHCCNLMLCDMVKDKTWAIELLTRARAVVRFIKSHGSALALFRIYSAKADRGAGDERVSGSVAGGEEACGKRRWGRELLYPCQTRFTSMYIMMERLRDCRVPLETMMLEGDWARLPWARRLLAQAGWVRTQLAEEIRKLELARPHLVGMLQDCYGRACYLLDPAHVATHLLNPKRRNFVYFQSCHRNSHQKKVAGMTLEYIYTQTDFDGRGERYRLVHQQLYDFHSRGPRYDWGGDAGTGDEDMCQGVDETHTIADWWVLHDGCAPELCSIATRLMYTWVCASPAERNCVLHERIHEKRRNGLDFTKLTEMVKMCVNKKLLTCRAGRRGLVLPWGDLEEGLDEVPEPRRSGTLSPGLLTDVEIRRQARKMQCASTVRHPPLVQSVFGRRATHIELYDEEIEYEPPVDPQAADEMEAEAWTDPEELEQGGIDAPEGGEASCGESEHAAASDMREDNGGEDGDVADDEDSDDKYMVGGEDPDGAASQGTECGSDGGAVHGTTGDAGLVTHAAGAAGVDVGGLQGCGLDVPQGLIPSGIFKDDFDVGRPLTSETRGGGVRARTPASDVVHRIGSVFVGVSPGMLAEVAGAKGDGKEGKRGDEQLALERDMARAREMGCAVEAVTAARLAVESGHAIRATGTVNGHDGDDTFGDGITRRRNDDEGDGGDVAVTADAGGLPVCDGTEEDGQLAVAYVALTDAVPHRPGVEDAILDT</sequence>
<accession>A0A388LPU2</accession>
<evidence type="ECO:0000256" key="1">
    <source>
        <dbReference type="SAM" id="MobiDB-lite"/>
    </source>
</evidence>
<feature type="region of interest" description="Disordered" evidence="1">
    <location>
        <begin position="774"/>
        <end position="802"/>
    </location>
</feature>
<comment type="caution">
    <text evidence="3">The sequence shown here is derived from an EMBL/GenBank/DDBJ whole genome shotgun (WGS) entry which is preliminary data.</text>
</comment>